<dbReference type="SUPFAM" id="SSF56801">
    <property type="entry name" value="Acetyl-CoA synthetase-like"/>
    <property type="match status" value="1"/>
</dbReference>
<comment type="similarity">
    <text evidence="1">Belongs to the ATP-dependent AMP-binding enzyme family.</text>
</comment>
<evidence type="ECO:0000259" key="4">
    <source>
        <dbReference type="Pfam" id="PF13193"/>
    </source>
</evidence>
<reference evidence="5" key="1">
    <citation type="journal article" date="2015" name="Nature">
        <title>Complex archaea that bridge the gap between prokaryotes and eukaryotes.</title>
        <authorList>
            <person name="Spang A."/>
            <person name="Saw J.H."/>
            <person name="Jorgensen S.L."/>
            <person name="Zaremba-Niedzwiedzka K."/>
            <person name="Martijn J."/>
            <person name="Lind A.E."/>
            <person name="van Eijk R."/>
            <person name="Schleper C."/>
            <person name="Guy L."/>
            <person name="Ettema T.J."/>
        </authorList>
    </citation>
    <scope>NUCLEOTIDE SEQUENCE</scope>
</reference>
<sequence length="337" mass="37493">PKGVMLSHYNLTSNVRQLLNTGLTNAYSVYLDFLPFFHIYGLTVLMNGGFTNGATQVIMPRFDAQLCLDLIQRYKITNLFVVPPALLALANFPEPEKFDTSSMEFIVSGAAPLPPEVTQRAQNAYGWKILQGYGMTETSPATNVNPLNRVKPTSVGPPICDTVEKVVSLEDDHELGPGETGELLIQGPQIMRGYWNRPEETADTITEDGWLRTGDIAQFDEEGYVFIVDRKKELIKYKGYQVPPAELEALLMEHPAVADVAVIPKADKQGGEIPKAFVVLKQNEEAPADEIMAWVEERVAPYKKVRDLEFVDAIPKSLSGKILRRELVERERAKGGS</sequence>
<evidence type="ECO:0008006" key="6">
    <source>
        <dbReference type="Google" id="ProtNLM"/>
    </source>
</evidence>
<organism evidence="5">
    <name type="scientific">marine sediment metagenome</name>
    <dbReference type="NCBI Taxonomy" id="412755"/>
    <lineage>
        <taxon>unclassified sequences</taxon>
        <taxon>metagenomes</taxon>
        <taxon>ecological metagenomes</taxon>
    </lineage>
</organism>
<keyword evidence="2" id="KW-0436">Ligase</keyword>
<gene>
    <name evidence="5" type="ORF">LCGC14_3113050</name>
</gene>
<dbReference type="EMBL" id="LAZR01067415">
    <property type="protein sequence ID" value="KKK51628.1"/>
    <property type="molecule type" value="Genomic_DNA"/>
</dbReference>
<dbReference type="Pfam" id="PF13193">
    <property type="entry name" value="AMP-binding_C"/>
    <property type="match status" value="1"/>
</dbReference>
<evidence type="ECO:0000259" key="3">
    <source>
        <dbReference type="Pfam" id="PF00501"/>
    </source>
</evidence>
<evidence type="ECO:0000313" key="5">
    <source>
        <dbReference type="EMBL" id="KKK51628.1"/>
    </source>
</evidence>
<evidence type="ECO:0000256" key="2">
    <source>
        <dbReference type="ARBA" id="ARBA00022598"/>
    </source>
</evidence>
<comment type="caution">
    <text evidence="5">The sequence shown here is derived from an EMBL/GenBank/DDBJ whole genome shotgun (WGS) entry which is preliminary data.</text>
</comment>
<feature type="domain" description="AMP-binding enzyme C-terminal" evidence="4">
    <location>
        <begin position="246"/>
        <end position="321"/>
    </location>
</feature>
<dbReference type="FunFam" id="3.30.300.30:FF:000007">
    <property type="entry name" value="4-coumarate--CoA ligase 2"/>
    <property type="match status" value="1"/>
</dbReference>
<dbReference type="Pfam" id="PF00501">
    <property type="entry name" value="AMP-binding"/>
    <property type="match status" value="1"/>
</dbReference>
<feature type="non-terminal residue" evidence="5">
    <location>
        <position position="1"/>
    </location>
</feature>
<dbReference type="Gene3D" id="3.40.50.12780">
    <property type="entry name" value="N-terminal domain of ligase-like"/>
    <property type="match status" value="1"/>
</dbReference>
<dbReference type="GO" id="GO:0016405">
    <property type="term" value="F:CoA-ligase activity"/>
    <property type="evidence" value="ECO:0007669"/>
    <property type="project" value="TreeGrafter"/>
</dbReference>
<accession>A0A0F8W4X2</accession>
<dbReference type="Gene3D" id="3.30.300.30">
    <property type="match status" value="1"/>
</dbReference>
<dbReference type="InterPro" id="IPR042099">
    <property type="entry name" value="ANL_N_sf"/>
</dbReference>
<dbReference type="AlphaFoldDB" id="A0A0F8W4X2"/>
<protein>
    <recommendedName>
        <fullName evidence="6">AMP-dependent synthetase/ligase domain-containing protein</fullName>
    </recommendedName>
</protein>
<name>A0A0F8W4X2_9ZZZZ</name>
<dbReference type="InterPro" id="IPR025110">
    <property type="entry name" value="AMP-bd_C"/>
</dbReference>
<proteinExistence type="inferred from homology"/>
<feature type="domain" description="AMP-dependent synthetase/ligase" evidence="3">
    <location>
        <begin position="1"/>
        <end position="195"/>
    </location>
</feature>
<dbReference type="PANTHER" id="PTHR24096">
    <property type="entry name" value="LONG-CHAIN-FATTY-ACID--COA LIGASE"/>
    <property type="match status" value="1"/>
</dbReference>
<evidence type="ECO:0000256" key="1">
    <source>
        <dbReference type="ARBA" id="ARBA00006432"/>
    </source>
</evidence>
<dbReference type="PANTHER" id="PTHR24096:SF149">
    <property type="entry name" value="AMP-BINDING DOMAIN-CONTAINING PROTEIN-RELATED"/>
    <property type="match status" value="1"/>
</dbReference>
<dbReference type="InterPro" id="IPR000873">
    <property type="entry name" value="AMP-dep_synth/lig_dom"/>
</dbReference>
<dbReference type="InterPro" id="IPR045851">
    <property type="entry name" value="AMP-bd_C_sf"/>
</dbReference>